<comment type="caution">
    <text evidence="2">The sequence shown here is derived from an EMBL/GenBank/DDBJ whole genome shotgun (WGS) entry which is preliminary data.</text>
</comment>
<accession>A0AAN6ZCU5</accession>
<evidence type="ECO:0000256" key="1">
    <source>
        <dbReference type="SAM" id="MobiDB-lite"/>
    </source>
</evidence>
<dbReference type="Proteomes" id="UP001304895">
    <property type="component" value="Unassembled WGS sequence"/>
</dbReference>
<reference evidence="2" key="2">
    <citation type="submission" date="2023-05" db="EMBL/GenBank/DDBJ databases">
        <authorList>
            <consortium name="Lawrence Berkeley National Laboratory"/>
            <person name="Steindorff A."/>
            <person name="Hensen N."/>
            <person name="Bonometti L."/>
            <person name="Westerberg I."/>
            <person name="Brannstrom I.O."/>
            <person name="Guillou S."/>
            <person name="Cros-Aarteil S."/>
            <person name="Calhoun S."/>
            <person name="Haridas S."/>
            <person name="Kuo A."/>
            <person name="Mondo S."/>
            <person name="Pangilinan J."/>
            <person name="Riley R."/>
            <person name="Labutti K."/>
            <person name="Andreopoulos B."/>
            <person name="Lipzen A."/>
            <person name="Chen C."/>
            <person name="Yanf M."/>
            <person name="Daum C."/>
            <person name="Ng V."/>
            <person name="Clum A."/>
            <person name="Ohm R."/>
            <person name="Martin F."/>
            <person name="Silar P."/>
            <person name="Natvig D."/>
            <person name="Lalanne C."/>
            <person name="Gautier V."/>
            <person name="Ament-Velasquez S.L."/>
            <person name="Kruys A."/>
            <person name="Hutchinson M.I."/>
            <person name="Powell A.J."/>
            <person name="Barry K."/>
            <person name="Miller A.N."/>
            <person name="Grigoriev I.V."/>
            <person name="Debuchy R."/>
            <person name="Gladieux P."/>
            <person name="Thoren M.H."/>
            <person name="Johannesson H."/>
        </authorList>
    </citation>
    <scope>NUCLEOTIDE SEQUENCE</scope>
    <source>
        <strain evidence="2">CBS 123565</strain>
    </source>
</reference>
<name>A0AAN6ZCU5_9PEZI</name>
<reference evidence="2" key="1">
    <citation type="journal article" date="2023" name="Mol. Phylogenet. Evol.">
        <title>Genome-scale phylogeny and comparative genomics of the fungal order Sordariales.</title>
        <authorList>
            <person name="Hensen N."/>
            <person name="Bonometti L."/>
            <person name="Westerberg I."/>
            <person name="Brannstrom I.O."/>
            <person name="Guillou S."/>
            <person name="Cros-Aarteil S."/>
            <person name="Calhoun S."/>
            <person name="Haridas S."/>
            <person name="Kuo A."/>
            <person name="Mondo S."/>
            <person name="Pangilinan J."/>
            <person name="Riley R."/>
            <person name="LaButti K."/>
            <person name="Andreopoulos B."/>
            <person name="Lipzen A."/>
            <person name="Chen C."/>
            <person name="Yan M."/>
            <person name="Daum C."/>
            <person name="Ng V."/>
            <person name="Clum A."/>
            <person name="Steindorff A."/>
            <person name="Ohm R.A."/>
            <person name="Martin F."/>
            <person name="Silar P."/>
            <person name="Natvig D.O."/>
            <person name="Lalanne C."/>
            <person name="Gautier V."/>
            <person name="Ament-Velasquez S.L."/>
            <person name="Kruys A."/>
            <person name="Hutchinson M.I."/>
            <person name="Powell A.J."/>
            <person name="Barry K."/>
            <person name="Miller A.N."/>
            <person name="Grigoriev I.V."/>
            <person name="Debuchy R."/>
            <person name="Gladieux P."/>
            <person name="Hiltunen Thoren M."/>
            <person name="Johannesson H."/>
        </authorList>
    </citation>
    <scope>NUCLEOTIDE SEQUENCE</scope>
    <source>
        <strain evidence="2">CBS 123565</strain>
    </source>
</reference>
<proteinExistence type="predicted"/>
<protein>
    <submittedName>
        <fullName evidence="2">Uncharacterized protein</fullName>
    </submittedName>
</protein>
<dbReference type="AlphaFoldDB" id="A0AAN6ZCU5"/>
<sequence>MRCRWDLDRNPREATTRESIDHDRQRSCRADKVAITPDRARPCPLRFNLVPTRTAHRGTLSCQAHQSPVAGKLRKFRNFPSALHSRIDNSQDAASVKIRTCCRNPPTTFGFCWVRKRLFGCGPHGGSCRHSMLYLAKRDASGRHSDLFSVKEAVGSREPAQVGRPASLLRNSRDCPRVRNVFCRLWLMIREGVRANPCGNPMQVQADPGSPSLVVRRQSLTGRMHFAVVGILRLGAQVAICAADKHPQGPSGHHLDPRYRGLRPFLSPFPRSAPHTTAPPQASLAKSTLRRIISDPEYSKYSVCHSFSLIP</sequence>
<keyword evidence="3" id="KW-1185">Reference proteome</keyword>
<feature type="region of interest" description="Disordered" evidence="1">
    <location>
        <begin position="1"/>
        <end position="23"/>
    </location>
</feature>
<gene>
    <name evidence="2" type="ORF">BT67DRAFT_53931</name>
</gene>
<organism evidence="2 3">
    <name type="scientific">Trichocladium antarcticum</name>
    <dbReference type="NCBI Taxonomy" id="1450529"/>
    <lineage>
        <taxon>Eukaryota</taxon>
        <taxon>Fungi</taxon>
        <taxon>Dikarya</taxon>
        <taxon>Ascomycota</taxon>
        <taxon>Pezizomycotina</taxon>
        <taxon>Sordariomycetes</taxon>
        <taxon>Sordariomycetidae</taxon>
        <taxon>Sordariales</taxon>
        <taxon>Chaetomiaceae</taxon>
        <taxon>Trichocladium</taxon>
    </lineage>
</organism>
<dbReference type="EMBL" id="MU853412">
    <property type="protein sequence ID" value="KAK4133567.1"/>
    <property type="molecule type" value="Genomic_DNA"/>
</dbReference>
<evidence type="ECO:0000313" key="2">
    <source>
        <dbReference type="EMBL" id="KAK4133567.1"/>
    </source>
</evidence>
<evidence type="ECO:0000313" key="3">
    <source>
        <dbReference type="Proteomes" id="UP001304895"/>
    </source>
</evidence>